<organism evidence="1 2">
    <name type="scientific">Platanthera zijinensis</name>
    <dbReference type="NCBI Taxonomy" id="2320716"/>
    <lineage>
        <taxon>Eukaryota</taxon>
        <taxon>Viridiplantae</taxon>
        <taxon>Streptophyta</taxon>
        <taxon>Embryophyta</taxon>
        <taxon>Tracheophyta</taxon>
        <taxon>Spermatophyta</taxon>
        <taxon>Magnoliopsida</taxon>
        <taxon>Liliopsida</taxon>
        <taxon>Asparagales</taxon>
        <taxon>Orchidaceae</taxon>
        <taxon>Orchidoideae</taxon>
        <taxon>Orchideae</taxon>
        <taxon>Orchidinae</taxon>
        <taxon>Platanthera</taxon>
    </lineage>
</organism>
<dbReference type="AlphaFoldDB" id="A0AAP0BKY3"/>
<protein>
    <submittedName>
        <fullName evidence="1">Uncharacterized protein</fullName>
    </submittedName>
</protein>
<evidence type="ECO:0000313" key="1">
    <source>
        <dbReference type="EMBL" id="KAK8940824.1"/>
    </source>
</evidence>
<keyword evidence="2" id="KW-1185">Reference proteome</keyword>
<dbReference type="Proteomes" id="UP001418222">
    <property type="component" value="Unassembled WGS sequence"/>
</dbReference>
<sequence>MESGRRQVVKAYQRSDRSSATPAQILGRMGIFSKAEHTQCYNSLKDKSFLSQRLVDWNELRSIGDDGALAKAVLLFYSFDFWGKLFGCAELGYRELTLEFLSTFDWGTTTDNRCLPTCSFQMMENVFTVTLPELAIHVGVYTDAEASRINFPLLCIDFPEGVTPRAAWNSLTGGTRSTSPAEPSRRRLSPRSEVYVAFA</sequence>
<gene>
    <name evidence="1" type="ORF">KSP39_PZI009707</name>
</gene>
<proteinExistence type="predicted"/>
<dbReference type="EMBL" id="JBBWWQ010000008">
    <property type="protein sequence ID" value="KAK8940824.1"/>
    <property type="molecule type" value="Genomic_DNA"/>
</dbReference>
<name>A0AAP0BKY3_9ASPA</name>
<comment type="caution">
    <text evidence="1">The sequence shown here is derived from an EMBL/GenBank/DDBJ whole genome shotgun (WGS) entry which is preliminary data.</text>
</comment>
<accession>A0AAP0BKY3</accession>
<evidence type="ECO:0000313" key="2">
    <source>
        <dbReference type="Proteomes" id="UP001418222"/>
    </source>
</evidence>
<reference evidence="1 2" key="1">
    <citation type="journal article" date="2022" name="Nat. Plants">
        <title>Genomes of leafy and leafless Platanthera orchids illuminate the evolution of mycoheterotrophy.</title>
        <authorList>
            <person name="Li M.H."/>
            <person name="Liu K.W."/>
            <person name="Li Z."/>
            <person name="Lu H.C."/>
            <person name="Ye Q.L."/>
            <person name="Zhang D."/>
            <person name="Wang J.Y."/>
            <person name="Li Y.F."/>
            <person name="Zhong Z.M."/>
            <person name="Liu X."/>
            <person name="Yu X."/>
            <person name="Liu D.K."/>
            <person name="Tu X.D."/>
            <person name="Liu B."/>
            <person name="Hao Y."/>
            <person name="Liao X.Y."/>
            <person name="Jiang Y.T."/>
            <person name="Sun W.H."/>
            <person name="Chen J."/>
            <person name="Chen Y.Q."/>
            <person name="Ai Y."/>
            <person name="Zhai J.W."/>
            <person name="Wu S.S."/>
            <person name="Zhou Z."/>
            <person name="Hsiao Y.Y."/>
            <person name="Wu W.L."/>
            <person name="Chen Y.Y."/>
            <person name="Lin Y.F."/>
            <person name="Hsu J.L."/>
            <person name="Li C.Y."/>
            <person name="Wang Z.W."/>
            <person name="Zhao X."/>
            <person name="Zhong W.Y."/>
            <person name="Ma X.K."/>
            <person name="Ma L."/>
            <person name="Huang J."/>
            <person name="Chen G.Z."/>
            <person name="Huang M.Z."/>
            <person name="Huang L."/>
            <person name="Peng D.H."/>
            <person name="Luo Y.B."/>
            <person name="Zou S.Q."/>
            <person name="Chen S.P."/>
            <person name="Lan S."/>
            <person name="Tsai W.C."/>
            <person name="Van de Peer Y."/>
            <person name="Liu Z.J."/>
        </authorList>
    </citation>
    <scope>NUCLEOTIDE SEQUENCE [LARGE SCALE GENOMIC DNA]</scope>
    <source>
        <strain evidence="1">Lor287</strain>
    </source>
</reference>